<evidence type="ECO:0000256" key="2">
    <source>
        <dbReference type="ARBA" id="ARBA00023315"/>
    </source>
</evidence>
<dbReference type="InterPro" id="IPR011141">
    <property type="entry name" value="Polyketide_synthase_type-III"/>
</dbReference>
<evidence type="ECO:0000313" key="4">
    <source>
        <dbReference type="EMBL" id="GAA1961124.1"/>
    </source>
</evidence>
<organism evidence="4 5">
    <name type="scientific">Amycolatopsis minnesotensis</name>
    <dbReference type="NCBI Taxonomy" id="337894"/>
    <lineage>
        <taxon>Bacteria</taxon>
        <taxon>Bacillati</taxon>
        <taxon>Actinomycetota</taxon>
        <taxon>Actinomycetes</taxon>
        <taxon>Pseudonocardiales</taxon>
        <taxon>Pseudonocardiaceae</taxon>
        <taxon>Amycolatopsis</taxon>
    </lineage>
</organism>
<reference evidence="5" key="1">
    <citation type="journal article" date="2019" name="Int. J. Syst. Evol. Microbiol.">
        <title>The Global Catalogue of Microorganisms (GCM) 10K type strain sequencing project: providing services to taxonomists for standard genome sequencing and annotation.</title>
        <authorList>
            <consortium name="The Broad Institute Genomics Platform"/>
            <consortium name="The Broad Institute Genome Sequencing Center for Infectious Disease"/>
            <person name="Wu L."/>
            <person name="Ma J."/>
        </authorList>
    </citation>
    <scope>NUCLEOTIDE SEQUENCE [LARGE SCALE GENOMIC DNA]</scope>
    <source>
        <strain evidence="5">JCM 14545</strain>
    </source>
</reference>
<dbReference type="EMBL" id="BAAANN010000012">
    <property type="protein sequence ID" value="GAA1961124.1"/>
    <property type="molecule type" value="Genomic_DNA"/>
</dbReference>
<keyword evidence="1" id="KW-0808">Transferase</keyword>
<name>A0ABP5CB96_9PSEU</name>
<dbReference type="PANTHER" id="PTHR11877:SF99">
    <property type="entry name" value="1,3,6,8-TETRAHYDROXYNAPHTHALENE SYNTHASE"/>
    <property type="match status" value="1"/>
</dbReference>
<dbReference type="InterPro" id="IPR001099">
    <property type="entry name" value="Chalcone/stilbene_synt_N"/>
</dbReference>
<keyword evidence="2" id="KW-0012">Acyltransferase</keyword>
<evidence type="ECO:0000256" key="1">
    <source>
        <dbReference type="ARBA" id="ARBA00022679"/>
    </source>
</evidence>
<dbReference type="PANTHER" id="PTHR11877">
    <property type="entry name" value="HYDROXYMETHYLGLUTARYL-COA SYNTHASE"/>
    <property type="match status" value="1"/>
</dbReference>
<dbReference type="Proteomes" id="UP001501116">
    <property type="component" value="Unassembled WGS sequence"/>
</dbReference>
<proteinExistence type="predicted"/>
<dbReference type="PIRSF" id="PIRSF000451">
    <property type="entry name" value="PKS_III"/>
    <property type="match status" value="1"/>
</dbReference>
<sequence>MSPLSRPSVAVGEFSVTHSELCAHLGNVYGETDDIARKMSAVKNCGVLTHYLCRPLAEVIPEQPQKNGQSLLDKARAYQDDAYRLAERAARGALDSAGVAPAQIGAVITSTSAVYNTPSIDIELVDRLGLPATADRIPLSNLGCVGAPTGLARAADFLRSHPTEIALVVVVDLPTYLINPADTGIDSMILRGLSSDGASALVVYGEEAIPHGAPGPQIVDTWSVTDAKAKYLIGWWADDTGNHMKNSKDVMSVFEELLGDLRDWLGERPEFVIPHPGSLKIIDVICDTLGCDRLMGWAGRDSLRHTGHTVGSAVLDVLRRTFDDPPRPESSGVLLAIGPGVTLGAAKLVWH</sequence>
<comment type="caution">
    <text evidence="4">The sequence shown here is derived from an EMBL/GenBank/DDBJ whole genome shotgun (WGS) entry which is preliminary data.</text>
</comment>
<accession>A0ABP5CB96</accession>
<keyword evidence="5" id="KW-1185">Reference proteome</keyword>
<protein>
    <submittedName>
        <fullName evidence="4">Type III polyketide synthase</fullName>
    </submittedName>
</protein>
<feature type="domain" description="Chalcone/stilbene synthase N-terminal" evidence="3">
    <location>
        <begin position="53"/>
        <end position="203"/>
    </location>
</feature>
<dbReference type="Gene3D" id="3.40.47.10">
    <property type="match status" value="2"/>
</dbReference>
<evidence type="ECO:0000313" key="5">
    <source>
        <dbReference type="Proteomes" id="UP001501116"/>
    </source>
</evidence>
<dbReference type="RefSeq" id="WP_344419189.1">
    <property type="nucleotide sequence ID" value="NZ_BAAANN010000012.1"/>
</dbReference>
<dbReference type="SUPFAM" id="SSF53901">
    <property type="entry name" value="Thiolase-like"/>
    <property type="match status" value="2"/>
</dbReference>
<evidence type="ECO:0000259" key="3">
    <source>
        <dbReference type="Pfam" id="PF00195"/>
    </source>
</evidence>
<dbReference type="InterPro" id="IPR016039">
    <property type="entry name" value="Thiolase-like"/>
</dbReference>
<dbReference type="Pfam" id="PF00195">
    <property type="entry name" value="Chal_sti_synt_N"/>
    <property type="match status" value="1"/>
</dbReference>
<gene>
    <name evidence="4" type="ORF">GCM10009754_34960</name>
</gene>